<organism evidence="1 2">
    <name type="scientific">Martelella lutilitoris</name>
    <dbReference type="NCBI Taxonomy" id="2583532"/>
    <lineage>
        <taxon>Bacteria</taxon>
        <taxon>Pseudomonadati</taxon>
        <taxon>Pseudomonadota</taxon>
        <taxon>Alphaproteobacteria</taxon>
        <taxon>Hyphomicrobiales</taxon>
        <taxon>Aurantimonadaceae</taxon>
        <taxon>Martelella</taxon>
    </lineage>
</organism>
<sequence>MNDLNALEKVIVDAADLIRSTGVQSLRADGVLFAGVNDNLGGIVNEALKTWLRQQVPEGCHDSLIDAEAGKIALSLLGAKANGLPAKVSELMFDWMTYTLQPVLCVEVARAIASGREVSSVHARPAPNS</sequence>
<dbReference type="Proteomes" id="UP000596083">
    <property type="component" value="Chromosome"/>
</dbReference>
<protein>
    <submittedName>
        <fullName evidence="1">Uncharacterized protein</fullName>
    </submittedName>
</protein>
<evidence type="ECO:0000313" key="1">
    <source>
        <dbReference type="EMBL" id="QQM29079.1"/>
    </source>
</evidence>
<gene>
    <name evidence="1" type="ORF">JET14_12100</name>
</gene>
<evidence type="ECO:0000313" key="2">
    <source>
        <dbReference type="Proteomes" id="UP000596083"/>
    </source>
</evidence>
<accession>A0A7T7HH38</accession>
<dbReference type="KEGG" id="mlut:JET14_12100"/>
<dbReference type="EMBL" id="CP066786">
    <property type="protein sequence ID" value="QQM29079.1"/>
    <property type="molecule type" value="Genomic_DNA"/>
</dbReference>
<dbReference type="AlphaFoldDB" id="A0A7T7HH38"/>
<dbReference type="RefSeq" id="WP_200333807.1">
    <property type="nucleotide sequence ID" value="NZ_CP066786.1"/>
</dbReference>
<proteinExistence type="predicted"/>
<name>A0A7T7HH38_9HYPH</name>
<reference evidence="1 2" key="1">
    <citation type="submission" date="2020-12" db="EMBL/GenBank/DDBJ databases">
        <authorList>
            <person name="Zheng R.K."/>
            <person name="Sun C.M."/>
        </authorList>
    </citation>
    <scope>NUCLEOTIDE SEQUENCE [LARGE SCALE GENOMIC DNA]</scope>
    <source>
        <strain evidence="1 2">ZRK001</strain>
    </source>
</reference>